<keyword evidence="5" id="KW-0548">Nucleotidyltransferase</keyword>
<comment type="caution">
    <text evidence="10">The sequence shown here is derived from an EMBL/GenBank/DDBJ whole genome shotgun (WGS) entry which is preliminary data.</text>
</comment>
<evidence type="ECO:0000256" key="7">
    <source>
        <dbReference type="ARBA" id="ARBA00022842"/>
    </source>
</evidence>
<feature type="domain" description="Nucleotidyl transferase" evidence="9">
    <location>
        <begin position="3"/>
        <end position="72"/>
    </location>
</feature>
<evidence type="ECO:0000256" key="3">
    <source>
        <dbReference type="ARBA" id="ARBA00012461"/>
    </source>
</evidence>
<keyword evidence="11" id="KW-1185">Reference proteome</keyword>
<accession>A0A7L4PDI6</accession>
<evidence type="ECO:0000313" key="11">
    <source>
        <dbReference type="Proteomes" id="UP000554766"/>
    </source>
</evidence>
<dbReference type="GeneID" id="5054705"/>
<comment type="similarity">
    <text evidence="2">Belongs to the glucose-1-phosphate thymidylyltransferase family.</text>
</comment>
<sequence length="87" mass="9183">MEGVVLAGGYATRLRPMSLSVSKQLVPLANKPIIGWVLEQLAAAGVKRVHIVVGPHNREQIEEYSSSTRCFQTLGASSPSFGSGGST</sequence>
<evidence type="ECO:0000256" key="1">
    <source>
        <dbReference type="ARBA" id="ARBA00001946"/>
    </source>
</evidence>
<protein>
    <recommendedName>
        <fullName evidence="3">glucose-1-phosphate thymidylyltransferase</fullName>
        <ecNumber evidence="3">2.7.7.24</ecNumber>
    </recommendedName>
</protein>
<keyword evidence="7" id="KW-0460">Magnesium</keyword>
<organism evidence="10 11">
    <name type="scientific">Pyrobaculum arsenaticum</name>
    <dbReference type="NCBI Taxonomy" id="121277"/>
    <lineage>
        <taxon>Archaea</taxon>
        <taxon>Thermoproteota</taxon>
        <taxon>Thermoprotei</taxon>
        <taxon>Thermoproteales</taxon>
        <taxon>Thermoproteaceae</taxon>
        <taxon>Pyrobaculum</taxon>
    </lineage>
</organism>
<dbReference type="SUPFAM" id="SSF53448">
    <property type="entry name" value="Nucleotide-diphospho-sugar transferases"/>
    <property type="match status" value="1"/>
</dbReference>
<dbReference type="PANTHER" id="PTHR43532">
    <property type="entry name" value="GLUCOSE-1-PHOSPHATE THYMIDYLYLTRANSFERASE"/>
    <property type="match status" value="1"/>
</dbReference>
<evidence type="ECO:0000256" key="5">
    <source>
        <dbReference type="ARBA" id="ARBA00022695"/>
    </source>
</evidence>
<evidence type="ECO:0000256" key="2">
    <source>
        <dbReference type="ARBA" id="ARBA00010480"/>
    </source>
</evidence>
<keyword evidence="6" id="KW-0479">Metal-binding</keyword>
<comment type="catalytic activity">
    <reaction evidence="8">
        <text>dTTP + alpha-D-glucose 1-phosphate + H(+) = dTDP-alpha-D-glucose + diphosphate</text>
        <dbReference type="Rhea" id="RHEA:15225"/>
        <dbReference type="ChEBI" id="CHEBI:15378"/>
        <dbReference type="ChEBI" id="CHEBI:33019"/>
        <dbReference type="ChEBI" id="CHEBI:37568"/>
        <dbReference type="ChEBI" id="CHEBI:57477"/>
        <dbReference type="ChEBI" id="CHEBI:58601"/>
        <dbReference type="EC" id="2.7.7.24"/>
    </reaction>
</comment>
<dbReference type="EC" id="2.7.7.24" evidence="3"/>
<evidence type="ECO:0000259" key="9">
    <source>
        <dbReference type="Pfam" id="PF00483"/>
    </source>
</evidence>
<evidence type="ECO:0000256" key="6">
    <source>
        <dbReference type="ARBA" id="ARBA00022723"/>
    </source>
</evidence>
<dbReference type="InterPro" id="IPR005835">
    <property type="entry name" value="NTP_transferase_dom"/>
</dbReference>
<dbReference type="Gene3D" id="3.90.550.10">
    <property type="entry name" value="Spore Coat Polysaccharide Biosynthesis Protein SpsA, Chain A"/>
    <property type="match status" value="1"/>
</dbReference>
<evidence type="ECO:0000256" key="4">
    <source>
        <dbReference type="ARBA" id="ARBA00022679"/>
    </source>
</evidence>
<dbReference type="RefSeq" id="WP_128867358.1">
    <property type="nucleotide sequence ID" value="NZ_JAAVJF010000007.1"/>
</dbReference>
<comment type="cofactor">
    <cofactor evidence="1">
        <name>Mg(2+)</name>
        <dbReference type="ChEBI" id="CHEBI:18420"/>
    </cofactor>
</comment>
<evidence type="ECO:0000256" key="8">
    <source>
        <dbReference type="ARBA" id="ARBA00049336"/>
    </source>
</evidence>
<dbReference type="PANTHER" id="PTHR43532:SF1">
    <property type="entry name" value="GLUCOSE-1-PHOSPHATE THYMIDYLYLTRANSFERASE 1"/>
    <property type="match status" value="1"/>
</dbReference>
<dbReference type="GO" id="GO:0008879">
    <property type="term" value="F:glucose-1-phosphate thymidylyltransferase activity"/>
    <property type="evidence" value="ECO:0007669"/>
    <property type="project" value="UniProtKB-EC"/>
</dbReference>
<keyword evidence="4 10" id="KW-0808">Transferase</keyword>
<dbReference type="GO" id="GO:0046872">
    <property type="term" value="F:metal ion binding"/>
    <property type="evidence" value="ECO:0007669"/>
    <property type="project" value="UniProtKB-KW"/>
</dbReference>
<dbReference type="EMBL" id="JAAVJF010000007">
    <property type="protein sequence ID" value="NYR16623.1"/>
    <property type="molecule type" value="Genomic_DNA"/>
</dbReference>
<dbReference type="AlphaFoldDB" id="A0A7L4PDI6"/>
<dbReference type="Pfam" id="PF00483">
    <property type="entry name" value="NTP_transferase"/>
    <property type="match status" value="1"/>
</dbReference>
<proteinExistence type="inferred from homology"/>
<name>A0A7L4PDI6_9CREN</name>
<dbReference type="InterPro" id="IPR005907">
    <property type="entry name" value="G1P_thy_trans_s"/>
</dbReference>
<reference evidence="10 11" key="1">
    <citation type="journal article" date="2020" name="Nat. Commun.">
        <title>The structures of two archaeal type IV pili illuminate evolutionary relationships.</title>
        <authorList>
            <person name="Wang F."/>
            <person name="Baquero D.P."/>
            <person name="Su Z."/>
            <person name="Beltran L.C."/>
            <person name="Prangishvili D."/>
            <person name="Krupovic M."/>
            <person name="Egelman E.H."/>
        </authorList>
    </citation>
    <scope>NUCLEOTIDE SEQUENCE [LARGE SCALE GENOMIC DNA]</scope>
    <source>
        <strain evidence="10 11">2GA</strain>
    </source>
</reference>
<dbReference type="InterPro" id="IPR029044">
    <property type="entry name" value="Nucleotide-diphossugar_trans"/>
</dbReference>
<gene>
    <name evidence="10" type="ORF">HC235_11950</name>
</gene>
<dbReference type="Proteomes" id="UP000554766">
    <property type="component" value="Unassembled WGS sequence"/>
</dbReference>
<evidence type="ECO:0000313" key="10">
    <source>
        <dbReference type="EMBL" id="NYR16623.1"/>
    </source>
</evidence>